<protein>
    <submittedName>
        <fullName evidence="2">Uncharacterized protein</fullName>
    </submittedName>
</protein>
<gene>
    <name evidence="2" type="ORF">GCM10022214_25540</name>
</gene>
<feature type="region of interest" description="Disordered" evidence="1">
    <location>
        <begin position="19"/>
        <end position="49"/>
    </location>
</feature>
<organism evidence="2 3">
    <name type="scientific">Actinomadura miaoliensis</name>
    <dbReference type="NCBI Taxonomy" id="430685"/>
    <lineage>
        <taxon>Bacteria</taxon>
        <taxon>Bacillati</taxon>
        <taxon>Actinomycetota</taxon>
        <taxon>Actinomycetes</taxon>
        <taxon>Streptosporangiales</taxon>
        <taxon>Thermomonosporaceae</taxon>
        <taxon>Actinomadura</taxon>
    </lineage>
</organism>
<accession>A0ABP7VL24</accession>
<evidence type="ECO:0000313" key="3">
    <source>
        <dbReference type="Proteomes" id="UP001500683"/>
    </source>
</evidence>
<reference evidence="3" key="1">
    <citation type="journal article" date="2019" name="Int. J. Syst. Evol. Microbiol.">
        <title>The Global Catalogue of Microorganisms (GCM) 10K type strain sequencing project: providing services to taxonomists for standard genome sequencing and annotation.</title>
        <authorList>
            <consortium name="The Broad Institute Genomics Platform"/>
            <consortium name="The Broad Institute Genome Sequencing Center for Infectious Disease"/>
            <person name="Wu L."/>
            <person name="Ma J."/>
        </authorList>
    </citation>
    <scope>NUCLEOTIDE SEQUENCE [LARGE SCALE GENOMIC DNA]</scope>
    <source>
        <strain evidence="3">JCM 16702</strain>
    </source>
</reference>
<keyword evidence="3" id="KW-1185">Reference proteome</keyword>
<proteinExistence type="predicted"/>
<sequence length="113" mass="11803">MAGSEPRAHFLKNSWIGSLTRSGPAGQPWSSSDACGGQPRPTLGPANPDALTALQQGAVLRRAVRRGLYEIVFGALGRVAVPCTVCYPQDRGGARTWEKVLSATGIRSVGVAS</sequence>
<dbReference type="EMBL" id="BAAAZG010000015">
    <property type="protein sequence ID" value="GAA4069290.1"/>
    <property type="molecule type" value="Genomic_DNA"/>
</dbReference>
<dbReference type="Proteomes" id="UP001500683">
    <property type="component" value="Unassembled WGS sequence"/>
</dbReference>
<evidence type="ECO:0000313" key="2">
    <source>
        <dbReference type="EMBL" id="GAA4069290.1"/>
    </source>
</evidence>
<evidence type="ECO:0000256" key="1">
    <source>
        <dbReference type="SAM" id="MobiDB-lite"/>
    </source>
</evidence>
<comment type="caution">
    <text evidence="2">The sequence shown here is derived from an EMBL/GenBank/DDBJ whole genome shotgun (WGS) entry which is preliminary data.</text>
</comment>
<name>A0ABP7VL24_9ACTN</name>